<feature type="domain" description="NAD-dependent epimerase/dehydratase" evidence="1">
    <location>
        <begin position="11"/>
        <end position="167"/>
    </location>
</feature>
<name>A0A540VIY6_9CHLR</name>
<dbReference type="PANTHER" id="PTHR43245">
    <property type="entry name" value="BIFUNCTIONAL POLYMYXIN RESISTANCE PROTEIN ARNA"/>
    <property type="match status" value="1"/>
</dbReference>
<gene>
    <name evidence="2" type="ORF">FKZ61_05500</name>
</gene>
<dbReference type="AlphaFoldDB" id="A0A540VIY6"/>
<evidence type="ECO:0000313" key="2">
    <source>
        <dbReference type="EMBL" id="TQE96717.1"/>
    </source>
</evidence>
<dbReference type="SUPFAM" id="SSF51735">
    <property type="entry name" value="NAD(P)-binding Rossmann-fold domains"/>
    <property type="match status" value="1"/>
</dbReference>
<dbReference type="FunCoup" id="A0A540VIY6">
    <property type="interactions" value="3"/>
</dbReference>
<reference evidence="2 3" key="1">
    <citation type="submission" date="2019-06" db="EMBL/GenBank/DDBJ databases">
        <title>Genome sequence of Litorilinea aerophila BAA-2444.</title>
        <authorList>
            <person name="Maclea K.S."/>
            <person name="Maurais E.G."/>
            <person name="Iannazzi L.C."/>
        </authorList>
    </citation>
    <scope>NUCLEOTIDE SEQUENCE [LARGE SCALE GENOMIC DNA]</scope>
    <source>
        <strain evidence="2 3">ATCC BAA-2444</strain>
    </source>
</reference>
<dbReference type="EMBL" id="VIGC01000006">
    <property type="protein sequence ID" value="TQE96717.1"/>
    <property type="molecule type" value="Genomic_DNA"/>
</dbReference>
<dbReference type="InterPro" id="IPR050177">
    <property type="entry name" value="Lipid_A_modif_metabolic_enz"/>
</dbReference>
<dbReference type="RefSeq" id="WP_141609089.1">
    <property type="nucleotide sequence ID" value="NZ_VIGC02000006.1"/>
</dbReference>
<sequence length="256" mass="28389">MTEKTSHPQRVLVTGSTGAIGQPVCQRLLERGHHVRGFARRPTPGLDDYVVGDLSDREAVRRAVEGMETVIHLGAYPNDADFLEVLLEPNVRGLYHVCDAAREFGVKRLVLASTLQTVTGHGWPGRAVRIEDGPKPVNHYALTKVWAEVMGDMYARVYGLSVISARIGWLPRNPTEAKRLVESKIGKDVFFSHGDAQRFFERCVESPTPGPGESAIVFAVSKPAEIERLELEPARRILGYEPQDVWPEGLPFTLEA</sequence>
<dbReference type="Gene3D" id="3.40.50.720">
    <property type="entry name" value="NAD(P)-binding Rossmann-like Domain"/>
    <property type="match status" value="1"/>
</dbReference>
<evidence type="ECO:0000259" key="1">
    <source>
        <dbReference type="Pfam" id="PF01370"/>
    </source>
</evidence>
<dbReference type="InterPro" id="IPR001509">
    <property type="entry name" value="Epimerase_deHydtase"/>
</dbReference>
<keyword evidence="3" id="KW-1185">Reference proteome</keyword>
<dbReference type="InParanoid" id="A0A540VIY6"/>
<evidence type="ECO:0000313" key="3">
    <source>
        <dbReference type="Proteomes" id="UP000317371"/>
    </source>
</evidence>
<dbReference type="InterPro" id="IPR036291">
    <property type="entry name" value="NAD(P)-bd_dom_sf"/>
</dbReference>
<dbReference type="OrthoDB" id="9779902at2"/>
<accession>A0A540VIY6</accession>
<dbReference type="PANTHER" id="PTHR43245:SF55">
    <property type="entry name" value="NAD(P)-BINDING DOMAIN-CONTAINING PROTEIN"/>
    <property type="match status" value="1"/>
</dbReference>
<dbReference type="Proteomes" id="UP000317371">
    <property type="component" value="Unassembled WGS sequence"/>
</dbReference>
<proteinExistence type="predicted"/>
<organism evidence="2 3">
    <name type="scientific">Litorilinea aerophila</name>
    <dbReference type="NCBI Taxonomy" id="1204385"/>
    <lineage>
        <taxon>Bacteria</taxon>
        <taxon>Bacillati</taxon>
        <taxon>Chloroflexota</taxon>
        <taxon>Caldilineae</taxon>
        <taxon>Caldilineales</taxon>
        <taxon>Caldilineaceae</taxon>
        <taxon>Litorilinea</taxon>
    </lineage>
</organism>
<protein>
    <submittedName>
        <fullName evidence="2">NAD(P)-dependent oxidoreductase</fullName>
    </submittedName>
</protein>
<comment type="caution">
    <text evidence="2">The sequence shown here is derived from an EMBL/GenBank/DDBJ whole genome shotgun (WGS) entry which is preliminary data.</text>
</comment>
<dbReference type="Pfam" id="PF01370">
    <property type="entry name" value="Epimerase"/>
    <property type="match status" value="1"/>
</dbReference>